<gene>
    <name evidence="1" type="ORF">PENTCL1PPCAC_4798</name>
</gene>
<name>A0AAV5SHS6_9BILA</name>
<dbReference type="AlphaFoldDB" id="A0AAV5SHS6"/>
<reference evidence="1" key="1">
    <citation type="submission" date="2023-10" db="EMBL/GenBank/DDBJ databases">
        <title>Genome assembly of Pristionchus species.</title>
        <authorList>
            <person name="Yoshida K."/>
            <person name="Sommer R.J."/>
        </authorList>
    </citation>
    <scope>NUCLEOTIDE SEQUENCE</scope>
    <source>
        <strain evidence="1">RS0144</strain>
    </source>
</reference>
<dbReference type="InterPro" id="IPR036397">
    <property type="entry name" value="RNaseH_sf"/>
</dbReference>
<organism evidence="1 2">
    <name type="scientific">Pristionchus entomophagus</name>
    <dbReference type="NCBI Taxonomy" id="358040"/>
    <lineage>
        <taxon>Eukaryota</taxon>
        <taxon>Metazoa</taxon>
        <taxon>Ecdysozoa</taxon>
        <taxon>Nematoda</taxon>
        <taxon>Chromadorea</taxon>
        <taxon>Rhabditida</taxon>
        <taxon>Rhabditina</taxon>
        <taxon>Diplogasteromorpha</taxon>
        <taxon>Diplogasteroidea</taxon>
        <taxon>Neodiplogasteridae</taxon>
        <taxon>Pristionchus</taxon>
    </lineage>
</organism>
<dbReference type="Proteomes" id="UP001432027">
    <property type="component" value="Unassembled WGS sequence"/>
</dbReference>
<dbReference type="SUPFAM" id="SSF53098">
    <property type="entry name" value="Ribonuclease H-like"/>
    <property type="match status" value="1"/>
</dbReference>
<keyword evidence="2" id="KW-1185">Reference proteome</keyword>
<dbReference type="EMBL" id="BTSX01000002">
    <property type="protein sequence ID" value="GMS82623.1"/>
    <property type="molecule type" value="Genomic_DNA"/>
</dbReference>
<evidence type="ECO:0000313" key="1">
    <source>
        <dbReference type="EMBL" id="GMS82623.1"/>
    </source>
</evidence>
<evidence type="ECO:0000313" key="2">
    <source>
        <dbReference type="Proteomes" id="UP001432027"/>
    </source>
</evidence>
<sequence length="252" mass="29320">MDNSFRETQEKFAKTLGEWQLASHLMYKKIVERMKEMEVIFEYRSHCMEDGKNNEVFKLLKEEKLKQFPNFVPISAPFSKSDWIITPIGALPLEGRTIPTVYVAGSLDGKGGGSYASLWVPESIEHLEISQRPVDLKKRLDFAYVFQFVTEVVAIYLAIKEAQLFNLPEIRVVTDSFFFMDRFKRDWITLDGRRVAHHGLYLKMKARMESIQVHFEGAKLTEENGDELLVKVHEMAKESNDKYMEVPVTNRE</sequence>
<comment type="caution">
    <text evidence="1">The sequence shown here is derived from an EMBL/GenBank/DDBJ whole genome shotgun (WGS) entry which is preliminary data.</text>
</comment>
<dbReference type="GO" id="GO:0003676">
    <property type="term" value="F:nucleic acid binding"/>
    <property type="evidence" value="ECO:0007669"/>
    <property type="project" value="InterPro"/>
</dbReference>
<proteinExistence type="predicted"/>
<accession>A0AAV5SHS6</accession>
<dbReference type="InterPro" id="IPR012337">
    <property type="entry name" value="RNaseH-like_sf"/>
</dbReference>
<dbReference type="Gene3D" id="3.30.420.10">
    <property type="entry name" value="Ribonuclease H-like superfamily/Ribonuclease H"/>
    <property type="match status" value="1"/>
</dbReference>
<protein>
    <recommendedName>
        <fullName evidence="3">RNase H type-1 domain-containing protein</fullName>
    </recommendedName>
</protein>
<evidence type="ECO:0008006" key="3">
    <source>
        <dbReference type="Google" id="ProtNLM"/>
    </source>
</evidence>